<evidence type="ECO:0000256" key="1">
    <source>
        <dbReference type="SAM" id="MobiDB-lite"/>
    </source>
</evidence>
<sequence length="83" mass="9212">MHYLFKTRPLPAANEPEAETEPVENIAETMDDQAEAEDINEEEDVALVEEEADTTISKDDTVDPALKARVQQALAELEEDDPA</sequence>
<feature type="region of interest" description="Disordered" evidence="1">
    <location>
        <begin position="1"/>
        <end position="21"/>
    </location>
</feature>
<evidence type="ECO:0000313" key="3">
    <source>
        <dbReference type="Proteomes" id="UP000234626"/>
    </source>
</evidence>
<gene>
    <name evidence="2" type="ORF">CYR34_20125</name>
</gene>
<accession>A0A2N5EHW0</accession>
<protein>
    <submittedName>
        <fullName evidence="2">Uncharacterized protein</fullName>
    </submittedName>
</protein>
<comment type="caution">
    <text evidence="2">The sequence shown here is derived from an EMBL/GenBank/DDBJ whole genome shotgun (WGS) entry which is preliminary data.</text>
</comment>
<keyword evidence="3" id="KW-1185">Reference proteome</keyword>
<dbReference type="Proteomes" id="UP000234626">
    <property type="component" value="Unassembled WGS sequence"/>
</dbReference>
<dbReference type="EMBL" id="PJZK01000030">
    <property type="protein sequence ID" value="PLR43882.1"/>
    <property type="molecule type" value="Genomic_DNA"/>
</dbReference>
<reference evidence="2 3" key="1">
    <citation type="submission" date="2017-12" db="EMBL/GenBank/DDBJ databases">
        <title>Characterization of six clinical isolates of Enterochimera gen. nov., a novel genus of the Yersiniaciae family and the three species Enterochimera arupensis sp. nov., Enterochimera coloradensis sp. nov, and Enterochimera californica sp. nov.</title>
        <authorList>
            <person name="Rossi A."/>
            <person name="Fisher M."/>
        </authorList>
    </citation>
    <scope>NUCLEOTIDE SEQUENCE [LARGE SCALE GENOMIC DNA]</scope>
    <source>
        <strain evidence="2 3">2016Iso1</strain>
    </source>
</reference>
<organism evidence="2 3">
    <name type="scientific">Chimaeribacter arupi</name>
    <dbReference type="NCBI Taxonomy" id="2060066"/>
    <lineage>
        <taxon>Bacteria</taxon>
        <taxon>Pseudomonadati</taxon>
        <taxon>Pseudomonadota</taxon>
        <taxon>Gammaproteobacteria</taxon>
        <taxon>Enterobacterales</taxon>
        <taxon>Yersiniaceae</taxon>
        <taxon>Chimaeribacter</taxon>
    </lineage>
</organism>
<name>A0A2N5EHW0_9GAMM</name>
<evidence type="ECO:0000313" key="2">
    <source>
        <dbReference type="EMBL" id="PLR43882.1"/>
    </source>
</evidence>
<proteinExistence type="predicted"/>
<dbReference type="AlphaFoldDB" id="A0A2N5EHW0"/>